<evidence type="ECO:0000313" key="1">
    <source>
        <dbReference type="EMBL" id="GGF57484.1"/>
    </source>
</evidence>
<proteinExistence type="predicted"/>
<accession>A0A917BSV4</accession>
<keyword evidence="2" id="KW-1185">Reference proteome</keyword>
<name>A0A917BSV4_9HYPH</name>
<reference evidence="1" key="2">
    <citation type="submission" date="2020-09" db="EMBL/GenBank/DDBJ databases">
        <authorList>
            <person name="Sun Q."/>
            <person name="Sedlacek I."/>
        </authorList>
    </citation>
    <scope>NUCLEOTIDE SEQUENCE</scope>
    <source>
        <strain evidence="1">CCM 7897</strain>
    </source>
</reference>
<evidence type="ECO:0000313" key="2">
    <source>
        <dbReference type="Proteomes" id="UP000606044"/>
    </source>
</evidence>
<organism evidence="1 2">
    <name type="scientific">Azorhizobium oxalatiphilum</name>
    <dbReference type="NCBI Taxonomy" id="980631"/>
    <lineage>
        <taxon>Bacteria</taxon>
        <taxon>Pseudomonadati</taxon>
        <taxon>Pseudomonadota</taxon>
        <taxon>Alphaproteobacteria</taxon>
        <taxon>Hyphomicrobiales</taxon>
        <taxon>Xanthobacteraceae</taxon>
        <taxon>Azorhizobium</taxon>
    </lineage>
</organism>
<reference evidence="1" key="1">
    <citation type="journal article" date="2014" name="Int. J. Syst. Evol. Microbiol.">
        <title>Complete genome sequence of Corynebacterium casei LMG S-19264T (=DSM 44701T), isolated from a smear-ripened cheese.</title>
        <authorList>
            <consortium name="US DOE Joint Genome Institute (JGI-PGF)"/>
            <person name="Walter F."/>
            <person name="Albersmeier A."/>
            <person name="Kalinowski J."/>
            <person name="Ruckert C."/>
        </authorList>
    </citation>
    <scope>NUCLEOTIDE SEQUENCE</scope>
    <source>
        <strain evidence="1">CCM 7897</strain>
    </source>
</reference>
<dbReference type="EMBL" id="BMCT01000001">
    <property type="protein sequence ID" value="GGF57484.1"/>
    <property type="molecule type" value="Genomic_DNA"/>
</dbReference>
<protein>
    <submittedName>
        <fullName evidence="1">Uncharacterized protein</fullName>
    </submittedName>
</protein>
<gene>
    <name evidence="1" type="ORF">GCM10007301_16470</name>
</gene>
<comment type="caution">
    <text evidence="1">The sequence shown here is derived from an EMBL/GenBank/DDBJ whole genome shotgun (WGS) entry which is preliminary data.</text>
</comment>
<dbReference type="AlphaFoldDB" id="A0A917BSV4"/>
<sequence>MVMMSLARRAHLRLPYRIMGRAMPGRVINACVCRRLELNSRTRALAIDRALPPAQAPAAQAAGAGAEAAAQAATTAARAAAATPHTGPRTFATAGARAGTASRTVSVPVDTVTFVPVNQGTRVIVVGDLYICTAFLLEARDEQERLVGYLAGHRQPACDKFSDKLMPFVQGNYANFIWRAIGIRHAVNPVHQGVNSEEKIIVELSSVFKLDPFDLMKKSQVGDYQNLWARRMLVRIDKHGAAKIQETREFFTYIIDSMK</sequence>
<dbReference type="Proteomes" id="UP000606044">
    <property type="component" value="Unassembled WGS sequence"/>
</dbReference>